<dbReference type="InterPro" id="IPR019775">
    <property type="entry name" value="WD40_repeat_CS"/>
</dbReference>
<dbReference type="PANTHER" id="PTHR19855">
    <property type="entry name" value="WD40 REPEAT PROTEIN 12, 37"/>
    <property type="match status" value="1"/>
</dbReference>
<dbReference type="SMART" id="SM00320">
    <property type="entry name" value="WD40"/>
    <property type="match status" value="4"/>
</dbReference>
<reference evidence="8" key="1">
    <citation type="submission" date="2020-10" db="EMBL/GenBank/DDBJ databases">
        <title>Unveiling of a novel bifunctional photoreceptor, Dualchrome1, isolated from a cosmopolitan green alga.</title>
        <authorList>
            <person name="Suzuki S."/>
            <person name="Kawachi M."/>
        </authorList>
    </citation>
    <scope>NUCLEOTIDE SEQUENCE</scope>
    <source>
        <strain evidence="8">NIES 2893</strain>
    </source>
</reference>
<dbReference type="OrthoDB" id="10251381at2759"/>
<keyword evidence="9" id="KW-1185">Reference proteome</keyword>
<dbReference type="Proteomes" id="UP000660262">
    <property type="component" value="Unassembled WGS sequence"/>
</dbReference>
<feature type="domain" description="NLE" evidence="7">
    <location>
        <begin position="11"/>
        <end position="75"/>
    </location>
</feature>
<evidence type="ECO:0000256" key="4">
    <source>
        <dbReference type="ARBA" id="ARBA00023242"/>
    </source>
</evidence>
<dbReference type="GO" id="GO:0005730">
    <property type="term" value="C:nucleolus"/>
    <property type="evidence" value="ECO:0007669"/>
    <property type="project" value="UniProtKB-SubCell"/>
</dbReference>
<feature type="repeat" description="WD" evidence="5">
    <location>
        <begin position="396"/>
        <end position="431"/>
    </location>
</feature>
<dbReference type="PROSITE" id="PS50082">
    <property type="entry name" value="WD_REPEATS_2"/>
    <property type="match status" value="3"/>
</dbReference>
<evidence type="ECO:0000313" key="8">
    <source>
        <dbReference type="EMBL" id="GHP02421.1"/>
    </source>
</evidence>
<accession>A0A830H9Y8</accession>
<feature type="repeat" description="WD" evidence="5">
    <location>
        <begin position="292"/>
        <end position="336"/>
    </location>
</feature>
<dbReference type="PROSITE" id="PS00678">
    <property type="entry name" value="WD_REPEATS_1"/>
    <property type="match status" value="1"/>
</dbReference>
<dbReference type="Gene3D" id="2.130.10.10">
    <property type="entry name" value="YVTN repeat-like/Quinoprotein amine dehydrogenase"/>
    <property type="match status" value="1"/>
</dbReference>
<comment type="caution">
    <text evidence="8">The sequence shown here is derived from an EMBL/GenBank/DDBJ whole genome shotgun (WGS) entry which is preliminary data.</text>
</comment>
<comment type="subcellular location">
    <subcellularLocation>
        <location evidence="1">Nucleus</location>
        <location evidence="1">Nucleolus</location>
    </subcellularLocation>
</comment>
<dbReference type="Pfam" id="PF08154">
    <property type="entry name" value="NLE"/>
    <property type="match status" value="1"/>
</dbReference>
<feature type="region of interest" description="Disordered" evidence="6">
    <location>
        <begin position="257"/>
        <end position="280"/>
    </location>
</feature>
<dbReference type="EMBL" id="BNJQ01000003">
    <property type="protein sequence ID" value="GHP02421.1"/>
    <property type="molecule type" value="Genomic_DNA"/>
</dbReference>
<dbReference type="InterPro" id="IPR020472">
    <property type="entry name" value="WD40_PAC1"/>
</dbReference>
<proteinExistence type="predicted"/>
<evidence type="ECO:0000259" key="7">
    <source>
        <dbReference type="Pfam" id="PF08154"/>
    </source>
</evidence>
<evidence type="ECO:0000313" key="9">
    <source>
        <dbReference type="Proteomes" id="UP000660262"/>
    </source>
</evidence>
<dbReference type="InterPro" id="IPR015943">
    <property type="entry name" value="WD40/YVTN_repeat-like_dom_sf"/>
</dbReference>
<dbReference type="Pfam" id="PF00400">
    <property type="entry name" value="WD40"/>
    <property type="match status" value="3"/>
</dbReference>
<dbReference type="AlphaFoldDB" id="A0A830H9Y8"/>
<keyword evidence="3" id="KW-0677">Repeat</keyword>
<feature type="repeat" description="WD" evidence="5">
    <location>
        <begin position="221"/>
        <end position="255"/>
    </location>
</feature>
<dbReference type="PANTHER" id="PTHR19855:SF11">
    <property type="entry name" value="RIBOSOME BIOGENESIS PROTEIN WDR12"/>
    <property type="match status" value="1"/>
</dbReference>
<keyword evidence="4" id="KW-0539">Nucleus</keyword>
<dbReference type="PROSITE" id="PS50294">
    <property type="entry name" value="WD_REPEATS_REGION"/>
    <property type="match status" value="2"/>
</dbReference>
<evidence type="ECO:0000256" key="3">
    <source>
        <dbReference type="ARBA" id="ARBA00022737"/>
    </source>
</evidence>
<sequence>MVPDNDVDVEVLVRFTTRHRDPAMHVPATPLAVPSSTARRGLSDVVNALLNRTSVPTPFDFFIDGVRITGPLGRTISSLGISLETTVTLEYAPCIRPPSDVTPAHANTPASAACYTGTLLARKLNGEMLVGAFDGSLRVVTVPLDLTDAGGVVVSTVPDAHAAPVTDVCALRDRCVSSAKDGTVVVWGAEMPADVTVESLFHPPAPLCLARLEGAHTDGGVEAVALAPGGDRVATAGADGRVALWRVDDTALEKAARAAGDSKEAAAPTRKRKAAPSADTADVSTLSAAATLSGHAAAVHGLAWSDAGGGNGALFSGSWDGTVRQWDAGAGALITHAAVGYAVSTASARDACDGEVPPLLAFGGARGAWGIWDPRMAPVSLSASAPSAASRLKTTGTAHASWVRRLAFQPNGECLVASASLDGSVCIWDLRGLDVPLHTLHGIKPKSKTKNLTKDAAPPALGLAWLGSEAVAAAYANGEIYAFPVTSY</sequence>
<dbReference type="SUPFAM" id="SSF50978">
    <property type="entry name" value="WD40 repeat-like"/>
    <property type="match status" value="1"/>
</dbReference>
<protein>
    <recommendedName>
        <fullName evidence="7">NLE domain-containing protein</fullName>
    </recommendedName>
</protein>
<dbReference type="PRINTS" id="PR00320">
    <property type="entry name" value="GPROTEINBRPT"/>
</dbReference>
<keyword evidence="2 5" id="KW-0853">WD repeat</keyword>
<dbReference type="InterPro" id="IPR012972">
    <property type="entry name" value="NLE"/>
</dbReference>
<name>A0A830H9Y8_9CHLO</name>
<dbReference type="InterPro" id="IPR001680">
    <property type="entry name" value="WD40_rpt"/>
</dbReference>
<evidence type="ECO:0000256" key="5">
    <source>
        <dbReference type="PROSITE-ProRule" id="PRU00221"/>
    </source>
</evidence>
<evidence type="ECO:0000256" key="6">
    <source>
        <dbReference type="SAM" id="MobiDB-lite"/>
    </source>
</evidence>
<dbReference type="InterPro" id="IPR036322">
    <property type="entry name" value="WD40_repeat_dom_sf"/>
</dbReference>
<evidence type="ECO:0000256" key="2">
    <source>
        <dbReference type="ARBA" id="ARBA00022574"/>
    </source>
</evidence>
<gene>
    <name evidence="8" type="ORF">PPROV_000117800</name>
</gene>
<evidence type="ECO:0000256" key="1">
    <source>
        <dbReference type="ARBA" id="ARBA00004604"/>
    </source>
</evidence>
<organism evidence="8 9">
    <name type="scientific">Pycnococcus provasolii</name>
    <dbReference type="NCBI Taxonomy" id="41880"/>
    <lineage>
        <taxon>Eukaryota</taxon>
        <taxon>Viridiplantae</taxon>
        <taxon>Chlorophyta</taxon>
        <taxon>Pseudoscourfieldiophyceae</taxon>
        <taxon>Pseudoscourfieldiales</taxon>
        <taxon>Pycnococcaceae</taxon>
        <taxon>Pycnococcus</taxon>
    </lineage>
</organism>